<protein>
    <submittedName>
        <fullName evidence="2">Uncharacterized protein</fullName>
    </submittedName>
</protein>
<organism evidence="2 3">
    <name type="scientific">Aeromonas jandaei</name>
    <dbReference type="NCBI Taxonomy" id="650"/>
    <lineage>
        <taxon>Bacteria</taxon>
        <taxon>Pseudomonadati</taxon>
        <taxon>Pseudomonadota</taxon>
        <taxon>Gammaproteobacteria</taxon>
        <taxon>Aeromonadales</taxon>
        <taxon>Aeromonadaceae</taxon>
        <taxon>Aeromonas</taxon>
    </lineage>
</organism>
<proteinExistence type="predicted"/>
<evidence type="ECO:0000313" key="3">
    <source>
        <dbReference type="Proteomes" id="UP000595481"/>
    </source>
</evidence>
<dbReference type="RefSeq" id="WP_042031720.1">
    <property type="nucleotide sequence ID" value="NZ_CAWMFX010000031.1"/>
</dbReference>
<dbReference type="Proteomes" id="UP000595481">
    <property type="component" value="Chromosome"/>
</dbReference>
<feature type="coiled-coil region" evidence="1">
    <location>
        <begin position="7"/>
        <end position="34"/>
    </location>
</feature>
<dbReference type="GeneID" id="69550905"/>
<sequence>MSHQQLIDVWVNKMLNASNELRDLQRDLLDLRKDGPHGQRTPAKTHLTLCRLARRSVKAASSKVRSLHTGGAI</sequence>
<reference evidence="2 3" key="1">
    <citation type="submission" date="2020-12" db="EMBL/GenBank/DDBJ databases">
        <title>FDA dAtabase for Regulatory Grade micrObial Sequences (FDA-ARGOS): Supporting development and validation of Infectious Disease Dx tests.</title>
        <authorList>
            <person name="Sproer C."/>
            <person name="Gronow S."/>
            <person name="Severitt S."/>
            <person name="Schroder I."/>
            <person name="Tallon L."/>
            <person name="Sadzewicz L."/>
            <person name="Zhao X."/>
            <person name="Boylan J."/>
            <person name="Ott S."/>
            <person name="Bowen H."/>
            <person name="Vavikolanu K."/>
            <person name="Mehta A."/>
            <person name="Aluvathingal J."/>
            <person name="Nadendla S."/>
            <person name="Lowell S."/>
            <person name="Myers T."/>
            <person name="Yan Y."/>
            <person name="Sichtig H."/>
        </authorList>
    </citation>
    <scope>NUCLEOTIDE SEQUENCE [LARGE SCALE GENOMIC DNA]</scope>
    <source>
        <strain evidence="2 3">FDAARGOS_986</strain>
    </source>
</reference>
<keyword evidence="3" id="KW-1185">Reference proteome</keyword>
<keyword evidence="1" id="KW-0175">Coiled coil</keyword>
<evidence type="ECO:0000256" key="1">
    <source>
        <dbReference type="SAM" id="Coils"/>
    </source>
</evidence>
<evidence type="ECO:0000313" key="2">
    <source>
        <dbReference type="EMBL" id="QQB21166.1"/>
    </source>
</evidence>
<accession>A0A7T4AC77</accession>
<name>A0A7T4AC77_AERJA</name>
<gene>
    <name evidence="2" type="ORF">I6H43_06455</name>
</gene>
<dbReference type="EMBL" id="CP066092">
    <property type="protein sequence ID" value="QQB21166.1"/>
    <property type="molecule type" value="Genomic_DNA"/>
</dbReference>